<comment type="cofactor">
    <cofactor evidence="1">
        <name>pyridoxal 5'-phosphate</name>
        <dbReference type="ChEBI" id="CHEBI:597326"/>
    </cofactor>
</comment>
<evidence type="ECO:0000256" key="6">
    <source>
        <dbReference type="RuleBase" id="RU003560"/>
    </source>
</evidence>
<dbReference type="GO" id="GO:0030170">
    <property type="term" value="F:pyridoxal phosphate binding"/>
    <property type="evidence" value="ECO:0007669"/>
    <property type="project" value="InterPro"/>
</dbReference>
<gene>
    <name evidence="7" type="ORF">EWM64_g7292</name>
</gene>
<keyword evidence="5 6" id="KW-0663">Pyridoxal phosphate</keyword>
<dbReference type="CDD" id="cd00610">
    <property type="entry name" value="OAT_like"/>
    <property type="match status" value="1"/>
</dbReference>
<dbReference type="GO" id="GO:0042802">
    <property type="term" value="F:identical protein binding"/>
    <property type="evidence" value="ECO:0007669"/>
    <property type="project" value="TreeGrafter"/>
</dbReference>
<evidence type="ECO:0000256" key="3">
    <source>
        <dbReference type="ARBA" id="ARBA00022576"/>
    </source>
</evidence>
<dbReference type="PIRSF" id="PIRSF000521">
    <property type="entry name" value="Transaminase_4ab_Lys_Orn"/>
    <property type="match status" value="1"/>
</dbReference>
<dbReference type="Gene3D" id="3.40.640.10">
    <property type="entry name" value="Type I PLP-dependent aspartate aminotransferase-like (Major domain)"/>
    <property type="match status" value="1"/>
</dbReference>
<reference evidence="7 8" key="1">
    <citation type="submission" date="2019-02" db="EMBL/GenBank/DDBJ databases">
        <title>Genome sequencing of the rare red list fungi Hericium alpestre (H. flagellum).</title>
        <authorList>
            <person name="Buettner E."/>
            <person name="Kellner H."/>
        </authorList>
    </citation>
    <scope>NUCLEOTIDE SEQUENCE [LARGE SCALE GENOMIC DNA]</scope>
    <source>
        <strain evidence="7 8">DSM 108284</strain>
    </source>
</reference>
<keyword evidence="8" id="KW-1185">Reference proteome</keyword>
<dbReference type="InterPro" id="IPR050103">
    <property type="entry name" value="Class-III_PLP-dep_AT"/>
</dbReference>
<dbReference type="InterPro" id="IPR049704">
    <property type="entry name" value="Aminotrans_3_PPA_site"/>
</dbReference>
<dbReference type="Proteomes" id="UP000298061">
    <property type="component" value="Unassembled WGS sequence"/>
</dbReference>
<comment type="similarity">
    <text evidence="2 6">Belongs to the class-III pyridoxal-phosphate-dependent aminotransferase family.</text>
</comment>
<dbReference type="Gene3D" id="3.90.1150.10">
    <property type="entry name" value="Aspartate Aminotransferase, domain 1"/>
    <property type="match status" value="1"/>
</dbReference>
<evidence type="ECO:0000256" key="4">
    <source>
        <dbReference type="ARBA" id="ARBA00022679"/>
    </source>
</evidence>
<sequence length="350" mass="37839">MPHPSLDSFYLWTSGSEAVEAALKMARIMTGKQNIITMQGAYHGRTFGAMAVTKSKTIYSEGVAPLMPGVFTAPFPYWHHFSVAPSHDKADLVRQSLYQLELLLQQQTQPKDTAAIIIEPVIGEGGYVPAPDAFLQGLRAICDKHDILLIIDEVQSGFGRTGRNFAVEYSGVRPDIITIAKGLANGFPLSAIVSRKELTDKLKPGSMGGTYAGNAVSCAAAIAVADAFKTEGILENVQARSKELFASLNALRENPAIKSNIIDVRGQGLMIAVEFASPTHSQYDPIVKADAPKSLSSRVSKRCLEKGMMLFTTSVYETIRFIPALNISKEDLAKGCAIFAEAVEEVVREG</sequence>
<dbReference type="AlphaFoldDB" id="A0A4Y9ZTA5"/>
<evidence type="ECO:0000256" key="1">
    <source>
        <dbReference type="ARBA" id="ARBA00001933"/>
    </source>
</evidence>
<dbReference type="SUPFAM" id="SSF53383">
    <property type="entry name" value="PLP-dependent transferases"/>
    <property type="match status" value="1"/>
</dbReference>
<evidence type="ECO:0000256" key="5">
    <source>
        <dbReference type="ARBA" id="ARBA00022898"/>
    </source>
</evidence>
<dbReference type="InterPro" id="IPR005814">
    <property type="entry name" value="Aminotrans_3"/>
</dbReference>
<dbReference type="EMBL" id="SFCI01001118">
    <property type="protein sequence ID" value="TFY76719.1"/>
    <property type="molecule type" value="Genomic_DNA"/>
</dbReference>
<proteinExistence type="inferred from homology"/>
<dbReference type="FunFam" id="3.40.640.10:FF:000013">
    <property type="entry name" value="4-aminobutyrate aminotransferase"/>
    <property type="match status" value="1"/>
</dbReference>
<dbReference type="Pfam" id="PF00202">
    <property type="entry name" value="Aminotran_3"/>
    <property type="match status" value="1"/>
</dbReference>
<evidence type="ECO:0000256" key="2">
    <source>
        <dbReference type="ARBA" id="ARBA00008954"/>
    </source>
</evidence>
<organism evidence="7 8">
    <name type="scientific">Hericium alpestre</name>
    <dbReference type="NCBI Taxonomy" id="135208"/>
    <lineage>
        <taxon>Eukaryota</taxon>
        <taxon>Fungi</taxon>
        <taxon>Dikarya</taxon>
        <taxon>Basidiomycota</taxon>
        <taxon>Agaricomycotina</taxon>
        <taxon>Agaricomycetes</taxon>
        <taxon>Russulales</taxon>
        <taxon>Hericiaceae</taxon>
        <taxon>Hericium</taxon>
    </lineage>
</organism>
<dbReference type="PANTHER" id="PTHR11986">
    <property type="entry name" value="AMINOTRANSFERASE CLASS III"/>
    <property type="match status" value="1"/>
</dbReference>
<evidence type="ECO:0000313" key="7">
    <source>
        <dbReference type="EMBL" id="TFY76719.1"/>
    </source>
</evidence>
<dbReference type="InterPro" id="IPR015424">
    <property type="entry name" value="PyrdxlP-dep_Trfase"/>
</dbReference>
<dbReference type="PROSITE" id="PS00600">
    <property type="entry name" value="AA_TRANSFER_CLASS_3"/>
    <property type="match status" value="1"/>
</dbReference>
<comment type="caution">
    <text evidence="7">The sequence shown here is derived from an EMBL/GenBank/DDBJ whole genome shotgun (WGS) entry which is preliminary data.</text>
</comment>
<dbReference type="STRING" id="135208.A0A4Y9ZTA5"/>
<evidence type="ECO:0000313" key="8">
    <source>
        <dbReference type="Proteomes" id="UP000298061"/>
    </source>
</evidence>
<dbReference type="GO" id="GO:0008483">
    <property type="term" value="F:transaminase activity"/>
    <property type="evidence" value="ECO:0007669"/>
    <property type="project" value="UniProtKB-KW"/>
</dbReference>
<dbReference type="InterPro" id="IPR015422">
    <property type="entry name" value="PyrdxlP-dep_Trfase_small"/>
</dbReference>
<name>A0A4Y9ZTA5_9AGAM</name>
<dbReference type="PANTHER" id="PTHR11986:SF79">
    <property type="entry name" value="ACETYLORNITHINE AMINOTRANSFERASE, MITOCHONDRIAL"/>
    <property type="match status" value="1"/>
</dbReference>
<dbReference type="InterPro" id="IPR015421">
    <property type="entry name" value="PyrdxlP-dep_Trfase_major"/>
</dbReference>
<accession>A0A4Y9ZTA5</accession>
<keyword evidence="3" id="KW-0032">Aminotransferase</keyword>
<evidence type="ECO:0008006" key="9">
    <source>
        <dbReference type="Google" id="ProtNLM"/>
    </source>
</evidence>
<dbReference type="OrthoDB" id="10260828at2759"/>
<keyword evidence="4" id="KW-0808">Transferase</keyword>
<protein>
    <recommendedName>
        <fullName evidence="9">4-aminobutyrate aminotransferase</fullName>
    </recommendedName>
</protein>